<keyword evidence="2" id="KW-1185">Reference proteome</keyword>
<name>A0AAV5V2Z2_9BILA</name>
<evidence type="ECO:0000313" key="1">
    <source>
        <dbReference type="EMBL" id="GMT13101.1"/>
    </source>
</evidence>
<proteinExistence type="predicted"/>
<sequence>MLEHLEELGAAVATLGAENDRILVTKMRWMKSLDVRVQCAQGEEEHRAVWTTDLSFQLVRSHREGEITVEFLRVISELSLVHRSIIALGEGTLGRRPVSEDIRVLLPLLQQVHTDWTRQTVAFHLHAVPRPPAQARQDTLRSFVGIVENSLSRLPFLILCGSRLNLSINKFNF</sequence>
<comment type="caution">
    <text evidence="1">The sequence shown here is derived from an EMBL/GenBank/DDBJ whole genome shotgun (WGS) entry which is preliminary data.</text>
</comment>
<protein>
    <submittedName>
        <fullName evidence="1">Uncharacterized protein</fullName>
    </submittedName>
</protein>
<organism evidence="1 2">
    <name type="scientific">Pristionchus fissidentatus</name>
    <dbReference type="NCBI Taxonomy" id="1538716"/>
    <lineage>
        <taxon>Eukaryota</taxon>
        <taxon>Metazoa</taxon>
        <taxon>Ecdysozoa</taxon>
        <taxon>Nematoda</taxon>
        <taxon>Chromadorea</taxon>
        <taxon>Rhabditida</taxon>
        <taxon>Rhabditina</taxon>
        <taxon>Diplogasteromorpha</taxon>
        <taxon>Diplogasteroidea</taxon>
        <taxon>Neodiplogasteridae</taxon>
        <taxon>Pristionchus</taxon>
    </lineage>
</organism>
<reference evidence="1" key="1">
    <citation type="submission" date="2023-10" db="EMBL/GenBank/DDBJ databases">
        <title>Genome assembly of Pristionchus species.</title>
        <authorList>
            <person name="Yoshida K."/>
            <person name="Sommer R.J."/>
        </authorList>
    </citation>
    <scope>NUCLEOTIDE SEQUENCE</scope>
    <source>
        <strain evidence="1">RS5133</strain>
    </source>
</reference>
<dbReference type="AlphaFoldDB" id="A0AAV5V2Z2"/>
<gene>
    <name evidence="1" type="ORF">PFISCL1PPCAC_4398</name>
</gene>
<accession>A0AAV5V2Z2</accession>
<evidence type="ECO:0000313" key="2">
    <source>
        <dbReference type="Proteomes" id="UP001432322"/>
    </source>
</evidence>
<dbReference type="EMBL" id="BTSY01000002">
    <property type="protein sequence ID" value="GMT13101.1"/>
    <property type="molecule type" value="Genomic_DNA"/>
</dbReference>
<dbReference type="Proteomes" id="UP001432322">
    <property type="component" value="Unassembled WGS sequence"/>
</dbReference>